<evidence type="ECO:0000259" key="4">
    <source>
        <dbReference type="Pfam" id="PF17146"/>
    </source>
</evidence>
<sequence length="103" mass="11283">MPRARTTTPAVLPAALRRWPGWAMGHADMARVPHVVADTGAFLSAAPLQDIADALYTVPEVLAEIRDRPTRRRLAALPCELRVRRPRPELLRIGECRAGPATG</sequence>
<dbReference type="InterPro" id="IPR039907">
    <property type="entry name" value="NOB1"/>
</dbReference>
<dbReference type="Proteomes" id="UP000694409">
    <property type="component" value="Unassembled WGS sequence"/>
</dbReference>
<dbReference type="PANTHER" id="PTHR12814:SF2">
    <property type="entry name" value="RNA-BINDING PROTEIN NOB1"/>
    <property type="match status" value="1"/>
</dbReference>
<dbReference type="GO" id="GO:0046872">
    <property type="term" value="F:metal ion binding"/>
    <property type="evidence" value="ECO:0007669"/>
    <property type="project" value="UniProtKB-KW"/>
</dbReference>
<evidence type="ECO:0000256" key="2">
    <source>
        <dbReference type="ARBA" id="ARBA00022723"/>
    </source>
</evidence>
<dbReference type="Pfam" id="PF17146">
    <property type="entry name" value="PIN_6"/>
    <property type="match status" value="1"/>
</dbReference>
<reference evidence="5" key="1">
    <citation type="submission" date="2025-08" db="UniProtKB">
        <authorList>
            <consortium name="Ensembl"/>
        </authorList>
    </citation>
    <scope>IDENTIFICATION</scope>
</reference>
<dbReference type="PANTHER" id="PTHR12814">
    <property type="entry name" value="RNA-BINDING PROTEIN NOB1"/>
    <property type="match status" value="1"/>
</dbReference>
<dbReference type="Ensembl" id="ENSSCAT00000012832.1">
    <property type="protein sequence ID" value="ENSSCAP00000011361.1"/>
    <property type="gene ID" value="ENSSCAG00000008536.1"/>
</dbReference>
<keyword evidence="2" id="KW-0479">Metal-binding</keyword>
<dbReference type="GO" id="GO:0016787">
    <property type="term" value="F:hydrolase activity"/>
    <property type="evidence" value="ECO:0007669"/>
    <property type="project" value="UniProtKB-KW"/>
</dbReference>
<dbReference type="GO" id="GO:0030688">
    <property type="term" value="C:preribosome, small subunit precursor"/>
    <property type="evidence" value="ECO:0007669"/>
    <property type="project" value="TreeGrafter"/>
</dbReference>
<evidence type="ECO:0000313" key="6">
    <source>
        <dbReference type="Proteomes" id="UP000694409"/>
    </source>
</evidence>
<dbReference type="AlphaFoldDB" id="A0A8C9N0V3"/>
<dbReference type="GeneTree" id="ENSGT00940000179071"/>
<proteinExistence type="predicted"/>
<feature type="domain" description="Ribonuclease PIN" evidence="4">
    <location>
        <begin position="35"/>
        <end position="92"/>
    </location>
</feature>
<dbReference type="InterPro" id="IPR033411">
    <property type="entry name" value="Ribonuclease_PIN"/>
</dbReference>
<dbReference type="Gene3D" id="3.40.50.1010">
    <property type="entry name" value="5'-nuclease"/>
    <property type="match status" value="1"/>
</dbReference>
<evidence type="ECO:0000256" key="3">
    <source>
        <dbReference type="ARBA" id="ARBA00022801"/>
    </source>
</evidence>
<accession>A0A8C9N0V3</accession>
<dbReference type="GO" id="GO:0004521">
    <property type="term" value="F:RNA endonuclease activity"/>
    <property type="evidence" value="ECO:0007669"/>
    <property type="project" value="TreeGrafter"/>
</dbReference>
<keyword evidence="3" id="KW-0378">Hydrolase</keyword>
<keyword evidence="1" id="KW-0540">Nuclease</keyword>
<reference evidence="5" key="2">
    <citation type="submission" date="2025-09" db="UniProtKB">
        <authorList>
            <consortium name="Ensembl"/>
        </authorList>
    </citation>
    <scope>IDENTIFICATION</scope>
</reference>
<keyword evidence="6" id="KW-1185">Reference proteome</keyword>
<organism evidence="5 6">
    <name type="scientific">Serinus canaria</name>
    <name type="common">Island canary</name>
    <name type="synonym">Fringilla canaria</name>
    <dbReference type="NCBI Taxonomy" id="9135"/>
    <lineage>
        <taxon>Eukaryota</taxon>
        <taxon>Metazoa</taxon>
        <taxon>Chordata</taxon>
        <taxon>Craniata</taxon>
        <taxon>Vertebrata</taxon>
        <taxon>Euteleostomi</taxon>
        <taxon>Archelosauria</taxon>
        <taxon>Archosauria</taxon>
        <taxon>Dinosauria</taxon>
        <taxon>Saurischia</taxon>
        <taxon>Theropoda</taxon>
        <taxon>Coelurosauria</taxon>
        <taxon>Aves</taxon>
        <taxon>Neognathae</taxon>
        <taxon>Neoaves</taxon>
        <taxon>Telluraves</taxon>
        <taxon>Australaves</taxon>
        <taxon>Passeriformes</taxon>
        <taxon>Passeroidea</taxon>
        <taxon>Fringillidae</taxon>
        <taxon>Carduelinae</taxon>
        <taxon>Serinus</taxon>
    </lineage>
</organism>
<evidence type="ECO:0000313" key="5">
    <source>
        <dbReference type="Ensembl" id="ENSSCAP00000011361.1"/>
    </source>
</evidence>
<evidence type="ECO:0000256" key="1">
    <source>
        <dbReference type="ARBA" id="ARBA00022722"/>
    </source>
</evidence>
<dbReference type="OMA" id="WAMGHAD"/>
<protein>
    <recommendedName>
        <fullName evidence="4">Ribonuclease PIN domain-containing protein</fullName>
    </recommendedName>
</protein>
<dbReference type="GO" id="GO:0030490">
    <property type="term" value="P:maturation of SSU-rRNA"/>
    <property type="evidence" value="ECO:0007669"/>
    <property type="project" value="TreeGrafter"/>
</dbReference>
<name>A0A8C9N0V3_SERCA</name>